<dbReference type="Pfam" id="PF13648">
    <property type="entry name" value="Lipocalin_4"/>
    <property type="match status" value="1"/>
</dbReference>
<dbReference type="Proteomes" id="UP000475249">
    <property type="component" value="Unassembled WGS sequence"/>
</dbReference>
<gene>
    <name evidence="3" type="ORF">GTQ38_00080</name>
</gene>
<evidence type="ECO:0000313" key="4">
    <source>
        <dbReference type="Proteomes" id="UP000475249"/>
    </source>
</evidence>
<dbReference type="RefSeq" id="WP_161433196.1">
    <property type="nucleotide sequence ID" value="NZ_WXYO01000001.1"/>
</dbReference>
<feature type="chain" id="PRO_5026959468" description="Lipocalin-like domain-containing protein" evidence="1">
    <location>
        <begin position="23"/>
        <end position="169"/>
    </location>
</feature>
<dbReference type="InterPro" id="IPR024311">
    <property type="entry name" value="Lipocalin-like"/>
</dbReference>
<comment type="caution">
    <text evidence="3">The sequence shown here is derived from an EMBL/GenBank/DDBJ whole genome shotgun (WGS) entry which is preliminary data.</text>
</comment>
<sequence length="169" mass="18386">MKRYVLGLFTALALLFSCSSDDNGGGNETPTDEKLVGTWDFTRVEIDDAFSNDDLDFAKEIVDALVADGCILLTLVFSADGTLEIQERDYEDIEIAVNSGGTGLDIGCPTTQFTETASWRLSGDRLTVTFSDDTEEVVTISISGDELTADAEFVDEDNLQNADAIFTKR</sequence>
<organism evidence="3 4">
    <name type="scientific">Poritiphilus flavus</name>
    <dbReference type="NCBI Taxonomy" id="2697053"/>
    <lineage>
        <taxon>Bacteria</taxon>
        <taxon>Pseudomonadati</taxon>
        <taxon>Bacteroidota</taxon>
        <taxon>Flavobacteriia</taxon>
        <taxon>Flavobacteriales</taxon>
        <taxon>Flavobacteriaceae</taxon>
        <taxon>Poritiphilus</taxon>
    </lineage>
</organism>
<proteinExistence type="predicted"/>
<evidence type="ECO:0000259" key="2">
    <source>
        <dbReference type="Pfam" id="PF13648"/>
    </source>
</evidence>
<keyword evidence="4" id="KW-1185">Reference proteome</keyword>
<dbReference type="AlphaFoldDB" id="A0A6L9E7E9"/>
<keyword evidence="1" id="KW-0732">Signal</keyword>
<dbReference type="PROSITE" id="PS51257">
    <property type="entry name" value="PROKAR_LIPOPROTEIN"/>
    <property type="match status" value="1"/>
</dbReference>
<protein>
    <recommendedName>
        <fullName evidence="2">Lipocalin-like domain-containing protein</fullName>
    </recommendedName>
</protein>
<reference evidence="3 4" key="1">
    <citation type="submission" date="2020-01" db="EMBL/GenBank/DDBJ databases">
        <title>Bacteria diversity of Porities sp.</title>
        <authorList>
            <person name="Wang G."/>
        </authorList>
    </citation>
    <scope>NUCLEOTIDE SEQUENCE [LARGE SCALE GENOMIC DNA]</scope>
    <source>
        <strain evidence="3 4">R33</strain>
    </source>
</reference>
<feature type="signal peptide" evidence="1">
    <location>
        <begin position="1"/>
        <end position="22"/>
    </location>
</feature>
<dbReference type="EMBL" id="WXYO01000001">
    <property type="protein sequence ID" value="NAS10379.1"/>
    <property type="molecule type" value="Genomic_DNA"/>
</dbReference>
<evidence type="ECO:0000256" key="1">
    <source>
        <dbReference type="SAM" id="SignalP"/>
    </source>
</evidence>
<evidence type="ECO:0000313" key="3">
    <source>
        <dbReference type="EMBL" id="NAS10379.1"/>
    </source>
</evidence>
<name>A0A6L9E7E9_9FLAO</name>
<feature type="domain" description="Lipocalin-like" evidence="2">
    <location>
        <begin position="35"/>
        <end position="148"/>
    </location>
</feature>
<accession>A0A6L9E7E9</accession>